<reference evidence="3" key="1">
    <citation type="submission" date="2019-04" db="EMBL/GenBank/DDBJ databases">
        <title>Nocardioides xinjiangensis sp. nov.</title>
        <authorList>
            <person name="Liu S."/>
        </authorList>
    </citation>
    <scope>NUCLEOTIDE SEQUENCE [LARGE SCALE GENOMIC DNA]</scope>
    <source>
        <strain evidence="3">18</strain>
    </source>
</reference>
<comment type="caution">
    <text evidence="2">The sequence shown here is derived from an EMBL/GenBank/DDBJ whole genome shotgun (WGS) entry which is preliminary data.</text>
</comment>
<accession>A0A4S8QFG4</accession>
<dbReference type="SUPFAM" id="SSF56112">
    <property type="entry name" value="Protein kinase-like (PK-like)"/>
    <property type="match status" value="1"/>
</dbReference>
<evidence type="ECO:0000259" key="1">
    <source>
        <dbReference type="Pfam" id="PF01636"/>
    </source>
</evidence>
<dbReference type="OrthoDB" id="3806873at2"/>
<dbReference type="InterPro" id="IPR002575">
    <property type="entry name" value="Aminoglycoside_PTrfase"/>
</dbReference>
<evidence type="ECO:0000313" key="3">
    <source>
        <dbReference type="Proteomes" id="UP000308760"/>
    </source>
</evidence>
<dbReference type="InterPro" id="IPR011009">
    <property type="entry name" value="Kinase-like_dom_sf"/>
</dbReference>
<sequence length="215" mass="23413">MSDPARPKTGGAEARQADTLEQLHAVDLSATTGDGGIDPDTGNGFHDAWAEWLLRGVLKAWGNIESTEDRKVLETLSDVVHAESAPLPPIRALVHGDYSADNLVLGEDGTVGVLDLEYAMIGDPLWDVAYQLFWGGAWPQMAPQARSAVAALDDTADHRDRLRFYMITSGLAGTAFYAQDDRRDDIHLMARRLAPLLETPPSLTDLDGYWLSIGD</sequence>
<dbReference type="RefSeq" id="WP_136534235.1">
    <property type="nucleotide sequence ID" value="NZ_STGY01000037.1"/>
</dbReference>
<dbReference type="Gene3D" id="3.90.1200.10">
    <property type="match status" value="1"/>
</dbReference>
<keyword evidence="2" id="KW-0808">Transferase</keyword>
<proteinExistence type="predicted"/>
<keyword evidence="3" id="KW-1185">Reference proteome</keyword>
<dbReference type="Proteomes" id="UP000308760">
    <property type="component" value="Unassembled WGS sequence"/>
</dbReference>
<name>A0A4S8QFG4_9ACTN</name>
<feature type="domain" description="Aminoglycoside phosphotransferase" evidence="1">
    <location>
        <begin position="13"/>
        <end position="165"/>
    </location>
</feature>
<dbReference type="Pfam" id="PF01636">
    <property type="entry name" value="APH"/>
    <property type="match status" value="1"/>
</dbReference>
<evidence type="ECO:0000313" key="2">
    <source>
        <dbReference type="EMBL" id="THV41872.1"/>
    </source>
</evidence>
<reference evidence="2 3" key="2">
    <citation type="submission" date="2019-05" db="EMBL/GenBank/DDBJ databases">
        <title>Glycomyces buryatensis sp. nov.</title>
        <authorList>
            <person name="Nikitina E."/>
        </authorList>
    </citation>
    <scope>NUCLEOTIDE SEQUENCE [LARGE SCALE GENOMIC DNA]</scope>
    <source>
        <strain evidence="2 3">18</strain>
    </source>
</reference>
<dbReference type="GO" id="GO:0016740">
    <property type="term" value="F:transferase activity"/>
    <property type="evidence" value="ECO:0007669"/>
    <property type="project" value="UniProtKB-KW"/>
</dbReference>
<dbReference type="AlphaFoldDB" id="A0A4S8QFG4"/>
<organism evidence="2 3">
    <name type="scientific">Glycomyces buryatensis</name>
    <dbReference type="NCBI Taxonomy" id="2570927"/>
    <lineage>
        <taxon>Bacteria</taxon>
        <taxon>Bacillati</taxon>
        <taxon>Actinomycetota</taxon>
        <taxon>Actinomycetes</taxon>
        <taxon>Glycomycetales</taxon>
        <taxon>Glycomycetaceae</taxon>
        <taxon>Glycomyces</taxon>
    </lineage>
</organism>
<dbReference type="EMBL" id="STGY01000037">
    <property type="protein sequence ID" value="THV41872.1"/>
    <property type="molecule type" value="Genomic_DNA"/>
</dbReference>
<gene>
    <name evidence="2" type="ORF">FAB82_09125</name>
</gene>
<protein>
    <submittedName>
        <fullName evidence="2">Aminoglycoside phosphotransferase family protein</fullName>
    </submittedName>
</protein>